<dbReference type="EMBL" id="JACHVQ010000002">
    <property type="protein sequence ID" value="MBB2892973.1"/>
    <property type="molecule type" value="Genomic_DNA"/>
</dbReference>
<name>A0A839N9V6_9MICO</name>
<keyword evidence="1" id="KW-1133">Transmembrane helix</keyword>
<evidence type="ECO:0000256" key="1">
    <source>
        <dbReference type="SAM" id="Phobius"/>
    </source>
</evidence>
<evidence type="ECO:0000313" key="2">
    <source>
        <dbReference type="EMBL" id="MBB2892973.1"/>
    </source>
</evidence>
<organism evidence="2 3">
    <name type="scientific">Flexivirga oryzae</name>
    <dbReference type="NCBI Taxonomy" id="1794944"/>
    <lineage>
        <taxon>Bacteria</taxon>
        <taxon>Bacillati</taxon>
        <taxon>Actinomycetota</taxon>
        <taxon>Actinomycetes</taxon>
        <taxon>Micrococcales</taxon>
        <taxon>Dermacoccaceae</taxon>
        <taxon>Flexivirga</taxon>
    </lineage>
</organism>
<dbReference type="RefSeq" id="WP_183321352.1">
    <property type="nucleotide sequence ID" value="NZ_JACHVQ010000002.1"/>
</dbReference>
<evidence type="ECO:0000313" key="3">
    <source>
        <dbReference type="Proteomes" id="UP000559182"/>
    </source>
</evidence>
<protein>
    <submittedName>
        <fullName evidence="2">Uncharacterized protein</fullName>
    </submittedName>
</protein>
<accession>A0A839N9V6</accession>
<keyword evidence="3" id="KW-1185">Reference proteome</keyword>
<dbReference type="Proteomes" id="UP000559182">
    <property type="component" value="Unassembled WGS sequence"/>
</dbReference>
<sequence>MTAQGTAFTGEPGIGRRVDRWWIARATVLAAIGACAIANWLDPGASSTYRTTYGTSLGLGMTATFVAALFVLINGPQPRWATRWGWFWLILNPALVVTLPLFLLASGPLRPTDHPEPPTGRRLTGGWAFLLAVIVLGSIKVRL</sequence>
<feature type="transmembrane region" description="Helical" evidence="1">
    <location>
        <begin position="125"/>
        <end position="141"/>
    </location>
</feature>
<keyword evidence="1" id="KW-0472">Membrane</keyword>
<gene>
    <name evidence="2" type="ORF">FHU39_002991</name>
</gene>
<proteinExistence type="predicted"/>
<feature type="transmembrane region" description="Helical" evidence="1">
    <location>
        <begin position="22"/>
        <end position="41"/>
    </location>
</feature>
<keyword evidence="1" id="KW-0812">Transmembrane</keyword>
<reference evidence="2 3" key="1">
    <citation type="submission" date="2020-08" db="EMBL/GenBank/DDBJ databases">
        <title>Sequencing the genomes of 1000 actinobacteria strains.</title>
        <authorList>
            <person name="Klenk H.-P."/>
        </authorList>
    </citation>
    <scope>NUCLEOTIDE SEQUENCE [LARGE SCALE GENOMIC DNA]</scope>
    <source>
        <strain evidence="2 3">DSM 105369</strain>
    </source>
</reference>
<feature type="transmembrane region" description="Helical" evidence="1">
    <location>
        <begin position="53"/>
        <end position="73"/>
    </location>
</feature>
<comment type="caution">
    <text evidence="2">The sequence shown here is derived from an EMBL/GenBank/DDBJ whole genome shotgun (WGS) entry which is preliminary data.</text>
</comment>
<feature type="transmembrane region" description="Helical" evidence="1">
    <location>
        <begin position="85"/>
        <end position="105"/>
    </location>
</feature>
<dbReference type="AlphaFoldDB" id="A0A839N9V6"/>